<keyword evidence="1" id="KW-0812">Transmembrane</keyword>
<dbReference type="EMBL" id="JBHMDO010000038">
    <property type="protein sequence ID" value="MFB9328913.1"/>
    <property type="molecule type" value="Genomic_DNA"/>
</dbReference>
<accession>A0ABV5KUK3</accession>
<sequence length="279" mass="31747">MQQNLIPRLDRSVLWGVTAILIAASWIGNLWYYETMQLEKPVFLKHYMVVYPNANDWIELTYAENKSTGKKVTAVQIEELPSLLFRIDPHPNTYTHQVLGKAYGEWRTGDEEQAEKASITVKEATVFYSEGPPEKVPIGEIQIVWDRRQGVLETSSTSGSTDGSGHYSVNVTQPITLEHVDYSFSDRTSATFELTMQGRGEPEPQLPLHLSTGDLLTFNYRWNIPDNSAAAYEVYKTYIMLTYKTEDGRTIQDRLPVNFNKNLSEKQMKRLARAGGELS</sequence>
<feature type="transmembrane region" description="Helical" evidence="1">
    <location>
        <begin position="12"/>
        <end position="33"/>
    </location>
</feature>
<comment type="caution">
    <text evidence="2">The sequence shown here is derived from an EMBL/GenBank/DDBJ whole genome shotgun (WGS) entry which is preliminary data.</text>
</comment>
<evidence type="ECO:0008006" key="4">
    <source>
        <dbReference type="Google" id="ProtNLM"/>
    </source>
</evidence>
<keyword evidence="1" id="KW-1133">Transmembrane helix</keyword>
<dbReference type="RefSeq" id="WP_377498680.1">
    <property type="nucleotide sequence ID" value="NZ_JBHMDO010000038.1"/>
</dbReference>
<proteinExistence type="predicted"/>
<evidence type="ECO:0000256" key="1">
    <source>
        <dbReference type="SAM" id="Phobius"/>
    </source>
</evidence>
<evidence type="ECO:0000313" key="3">
    <source>
        <dbReference type="Proteomes" id="UP001589747"/>
    </source>
</evidence>
<keyword evidence="3" id="KW-1185">Reference proteome</keyword>
<protein>
    <recommendedName>
        <fullName evidence="4">Carboxypeptidase regulatory-like domain-containing protein</fullName>
    </recommendedName>
</protein>
<gene>
    <name evidence="2" type="ORF">ACFFSY_23505</name>
</gene>
<evidence type="ECO:0000313" key="2">
    <source>
        <dbReference type="EMBL" id="MFB9328913.1"/>
    </source>
</evidence>
<organism evidence="2 3">
    <name type="scientific">Paenibacillus aurantiacus</name>
    <dbReference type="NCBI Taxonomy" id="1936118"/>
    <lineage>
        <taxon>Bacteria</taxon>
        <taxon>Bacillati</taxon>
        <taxon>Bacillota</taxon>
        <taxon>Bacilli</taxon>
        <taxon>Bacillales</taxon>
        <taxon>Paenibacillaceae</taxon>
        <taxon>Paenibacillus</taxon>
    </lineage>
</organism>
<reference evidence="2 3" key="1">
    <citation type="submission" date="2024-09" db="EMBL/GenBank/DDBJ databases">
        <authorList>
            <person name="Sun Q."/>
            <person name="Mori K."/>
        </authorList>
    </citation>
    <scope>NUCLEOTIDE SEQUENCE [LARGE SCALE GENOMIC DNA]</scope>
    <source>
        <strain evidence="2 3">TISTR 2452</strain>
    </source>
</reference>
<keyword evidence="1" id="KW-0472">Membrane</keyword>
<name>A0ABV5KUK3_9BACL</name>
<dbReference type="Proteomes" id="UP001589747">
    <property type="component" value="Unassembled WGS sequence"/>
</dbReference>